<dbReference type="PRINTS" id="PR00344">
    <property type="entry name" value="BCTRLSENSOR"/>
</dbReference>
<dbReference type="InterPro" id="IPR036097">
    <property type="entry name" value="HisK_dim/P_sf"/>
</dbReference>
<dbReference type="InterPro" id="IPR003594">
    <property type="entry name" value="HATPase_dom"/>
</dbReference>
<organism evidence="10 11">
    <name type="scientific">Aetokthonos hydrillicola Thurmond2011</name>
    <dbReference type="NCBI Taxonomy" id="2712845"/>
    <lineage>
        <taxon>Bacteria</taxon>
        <taxon>Bacillati</taxon>
        <taxon>Cyanobacteriota</taxon>
        <taxon>Cyanophyceae</taxon>
        <taxon>Nostocales</taxon>
        <taxon>Hapalosiphonaceae</taxon>
        <taxon>Aetokthonos</taxon>
    </lineage>
</organism>
<evidence type="ECO:0000256" key="3">
    <source>
        <dbReference type="ARBA" id="ARBA00022553"/>
    </source>
</evidence>
<reference evidence="11" key="1">
    <citation type="journal article" date="2021" name="Science">
        <title>Hunting the eagle killer: A cyanobacterial neurotoxin causes vacuolar myelinopathy.</title>
        <authorList>
            <person name="Breinlinger S."/>
            <person name="Phillips T.J."/>
            <person name="Haram B.N."/>
            <person name="Mares J."/>
            <person name="Martinez Yerena J.A."/>
            <person name="Hrouzek P."/>
            <person name="Sobotka R."/>
            <person name="Henderson W.M."/>
            <person name="Schmieder P."/>
            <person name="Williams S.M."/>
            <person name="Lauderdale J.D."/>
            <person name="Wilde H.D."/>
            <person name="Gerrin W."/>
            <person name="Kust A."/>
            <person name="Washington J.W."/>
            <person name="Wagner C."/>
            <person name="Geier B."/>
            <person name="Liebeke M."/>
            <person name="Enke H."/>
            <person name="Niedermeyer T.H.J."/>
            <person name="Wilde S.B."/>
        </authorList>
    </citation>
    <scope>NUCLEOTIDE SEQUENCE [LARGE SCALE GENOMIC DNA]</scope>
    <source>
        <strain evidence="11">Thurmond2011</strain>
    </source>
</reference>
<evidence type="ECO:0000256" key="8">
    <source>
        <dbReference type="SAM" id="Phobius"/>
    </source>
</evidence>
<keyword evidence="4" id="KW-0808">Transferase</keyword>
<dbReference type="CDD" id="cd19410">
    <property type="entry name" value="HK9-like_sensor"/>
    <property type="match status" value="1"/>
</dbReference>
<evidence type="ECO:0000256" key="1">
    <source>
        <dbReference type="ARBA" id="ARBA00000085"/>
    </source>
</evidence>
<dbReference type="SUPFAM" id="SSF47384">
    <property type="entry name" value="Homodimeric domain of signal transducing histidine kinase"/>
    <property type="match status" value="1"/>
</dbReference>
<dbReference type="InterPro" id="IPR036890">
    <property type="entry name" value="HATPase_C_sf"/>
</dbReference>
<keyword evidence="10" id="KW-0547">Nucleotide-binding</keyword>
<dbReference type="Pfam" id="PF02518">
    <property type="entry name" value="HATPase_c"/>
    <property type="match status" value="1"/>
</dbReference>
<keyword evidence="11" id="KW-1185">Reference proteome</keyword>
<sequence length="461" mass="52532">MKCWREREWIAGAFGLSLLLMGVVSMISYQNATQLIQSGDKVKRTHEALKDITDVFATLNDADAGRRGYILFGNHLELKRYEQAMNSLDAKVETLEKQVADNYSQQQLLIKLKSLIVQRGELSRQFLDLYQSGQLSLTLQGSLIQKINHNRSEIGKTLARMENREQDLLQIWVRKSQYSIRNRMFVEFGSTLLTFTILLSVFAVLYQQMVKRQQSEAMRLALAKEKELSELKLNFFSMVSHEFRTPLSIILGSAQLLSESDQQWTEEKKIKNLHRIQSASRSMNQMLTDILTLSRADAGKLKFQPEIIDVEAFCINLIEDIKFSINPKHQIKFVSKCNFTHAKLDEKLLYSILSNLLSNAIKYSPEGGTIQLTLRRELKVVIFELEDEGVGISLEFQKYLYEPFRRGDNVGKIVGTGLGLAVVKKCLDLHQGEIDVKSQVGLGTKFTIRIAQSLTEVAKGL</sequence>
<keyword evidence="6" id="KW-0902">Two-component regulatory system</keyword>
<dbReference type="SMART" id="SM00387">
    <property type="entry name" value="HATPase_c"/>
    <property type="match status" value="1"/>
</dbReference>
<keyword evidence="10" id="KW-0067">ATP-binding</keyword>
<dbReference type="InterPro" id="IPR050736">
    <property type="entry name" value="Sensor_HK_Regulatory"/>
</dbReference>
<evidence type="ECO:0000259" key="9">
    <source>
        <dbReference type="PROSITE" id="PS50109"/>
    </source>
</evidence>
<dbReference type="GO" id="GO:0000155">
    <property type="term" value="F:phosphorelay sensor kinase activity"/>
    <property type="evidence" value="ECO:0007669"/>
    <property type="project" value="InterPro"/>
</dbReference>
<dbReference type="EC" id="2.7.13.3" evidence="2"/>
<dbReference type="Pfam" id="PF00512">
    <property type="entry name" value="HisKA"/>
    <property type="match status" value="1"/>
</dbReference>
<dbReference type="InterPro" id="IPR007891">
    <property type="entry name" value="CHASE3"/>
</dbReference>
<feature type="transmembrane region" description="Helical" evidence="8">
    <location>
        <begin position="184"/>
        <end position="206"/>
    </location>
</feature>
<evidence type="ECO:0000256" key="6">
    <source>
        <dbReference type="ARBA" id="ARBA00023012"/>
    </source>
</evidence>
<evidence type="ECO:0000256" key="5">
    <source>
        <dbReference type="ARBA" id="ARBA00022777"/>
    </source>
</evidence>
<feature type="domain" description="Histidine kinase" evidence="9">
    <location>
        <begin position="238"/>
        <end position="454"/>
    </location>
</feature>
<dbReference type="PANTHER" id="PTHR43711">
    <property type="entry name" value="TWO-COMPONENT HISTIDINE KINASE"/>
    <property type="match status" value="1"/>
</dbReference>
<dbReference type="Proteomes" id="UP000667802">
    <property type="component" value="Unassembled WGS sequence"/>
</dbReference>
<dbReference type="Pfam" id="PF05227">
    <property type="entry name" value="CHASE3"/>
    <property type="match status" value="1"/>
</dbReference>
<evidence type="ECO:0000256" key="2">
    <source>
        <dbReference type="ARBA" id="ARBA00012438"/>
    </source>
</evidence>
<gene>
    <name evidence="10" type="ORF">G7B40_024490</name>
</gene>
<dbReference type="GO" id="GO:0005524">
    <property type="term" value="F:ATP binding"/>
    <property type="evidence" value="ECO:0007669"/>
    <property type="project" value="UniProtKB-KW"/>
</dbReference>
<name>A0AAP5ICY1_9CYAN</name>
<evidence type="ECO:0000256" key="7">
    <source>
        <dbReference type="ARBA" id="ARBA00055745"/>
    </source>
</evidence>
<protein>
    <recommendedName>
        <fullName evidence="2">histidine kinase</fullName>
        <ecNumber evidence="2">2.7.13.3</ecNumber>
    </recommendedName>
</protein>
<dbReference type="PANTHER" id="PTHR43711:SF26">
    <property type="entry name" value="SENSOR HISTIDINE KINASE RCSC"/>
    <property type="match status" value="1"/>
</dbReference>
<dbReference type="FunFam" id="3.30.565.10:FF:000006">
    <property type="entry name" value="Sensor histidine kinase WalK"/>
    <property type="match status" value="1"/>
</dbReference>
<dbReference type="CDD" id="cd00082">
    <property type="entry name" value="HisKA"/>
    <property type="match status" value="1"/>
</dbReference>
<keyword evidence="8" id="KW-0472">Membrane</keyword>
<dbReference type="AlphaFoldDB" id="A0AAP5ICY1"/>
<comment type="function">
    <text evidence="7">Photoreceptor which exists in two forms that are reversibly interconvertible by light: the R form that absorbs maximally in the red region of the spectrum and the FR form that absorbs maximally in the far-red region.</text>
</comment>
<evidence type="ECO:0000313" key="10">
    <source>
        <dbReference type="EMBL" id="MDR9897702.1"/>
    </source>
</evidence>
<dbReference type="RefSeq" id="WP_208348833.1">
    <property type="nucleotide sequence ID" value="NZ_JAALHA020000014.1"/>
</dbReference>
<dbReference type="Gene3D" id="1.10.287.130">
    <property type="match status" value="1"/>
</dbReference>
<dbReference type="InterPro" id="IPR004358">
    <property type="entry name" value="Sig_transdc_His_kin-like_C"/>
</dbReference>
<dbReference type="Gene3D" id="3.30.565.10">
    <property type="entry name" value="Histidine kinase-like ATPase, C-terminal domain"/>
    <property type="match status" value="1"/>
</dbReference>
<dbReference type="InterPro" id="IPR005467">
    <property type="entry name" value="His_kinase_dom"/>
</dbReference>
<proteinExistence type="predicted"/>
<keyword evidence="8" id="KW-0812">Transmembrane</keyword>
<comment type="catalytic activity">
    <reaction evidence="1">
        <text>ATP + protein L-histidine = ADP + protein N-phospho-L-histidine.</text>
        <dbReference type="EC" id="2.7.13.3"/>
    </reaction>
</comment>
<accession>A0AAP5ICY1</accession>
<dbReference type="SMART" id="SM00388">
    <property type="entry name" value="HisKA"/>
    <property type="match status" value="1"/>
</dbReference>
<keyword evidence="5" id="KW-0418">Kinase</keyword>
<dbReference type="SUPFAM" id="SSF55874">
    <property type="entry name" value="ATPase domain of HSP90 chaperone/DNA topoisomerase II/histidine kinase"/>
    <property type="match status" value="1"/>
</dbReference>
<evidence type="ECO:0000256" key="4">
    <source>
        <dbReference type="ARBA" id="ARBA00022679"/>
    </source>
</evidence>
<dbReference type="InterPro" id="IPR003661">
    <property type="entry name" value="HisK_dim/P_dom"/>
</dbReference>
<dbReference type="PROSITE" id="PS50109">
    <property type="entry name" value="HIS_KIN"/>
    <property type="match status" value="1"/>
</dbReference>
<evidence type="ECO:0000313" key="11">
    <source>
        <dbReference type="Proteomes" id="UP000667802"/>
    </source>
</evidence>
<keyword evidence="3" id="KW-0597">Phosphoprotein</keyword>
<dbReference type="EMBL" id="JAALHA020000014">
    <property type="protein sequence ID" value="MDR9897702.1"/>
    <property type="molecule type" value="Genomic_DNA"/>
</dbReference>
<comment type="caution">
    <text evidence="10">The sequence shown here is derived from an EMBL/GenBank/DDBJ whole genome shotgun (WGS) entry which is preliminary data.</text>
</comment>
<keyword evidence="8" id="KW-1133">Transmembrane helix</keyword>